<dbReference type="Proteomes" id="UP000317557">
    <property type="component" value="Unassembled WGS sequence"/>
</dbReference>
<keyword evidence="3" id="KW-1185">Reference proteome</keyword>
<gene>
    <name evidence="2" type="ORF">SAMN06265219_10416</name>
</gene>
<dbReference type="Gene3D" id="3.40.50.1010">
    <property type="entry name" value="5'-nuclease"/>
    <property type="match status" value="1"/>
</dbReference>
<dbReference type="EMBL" id="FXTP01000004">
    <property type="protein sequence ID" value="SMO52362.1"/>
    <property type="molecule type" value="Genomic_DNA"/>
</dbReference>
<feature type="domain" description="PIN" evidence="1">
    <location>
        <begin position="2"/>
        <end position="125"/>
    </location>
</feature>
<dbReference type="InterPro" id="IPR029060">
    <property type="entry name" value="PIN-like_dom_sf"/>
</dbReference>
<dbReference type="InterPro" id="IPR041705">
    <property type="entry name" value="PIN_Sll0205"/>
</dbReference>
<sequence>MILLDTHVWLWWLLDEGPLTHEERETLHRHAKNKETAISAASVWEAEMLNRKGVIELYPDFKSWIELATRADVCKVVPIDEKVVAAQDKLPEDFPDDPADRLIVATALLNEYPLATKDEVLQDLGF</sequence>
<dbReference type="Pfam" id="PF01850">
    <property type="entry name" value="PIN"/>
    <property type="match status" value="1"/>
</dbReference>
<protein>
    <submittedName>
        <fullName evidence="2">PIN domain nuclease, a component of toxin-antitoxin system (PIN domain)</fullName>
    </submittedName>
</protein>
<name>A0A521BYU7_9BACT</name>
<proteinExistence type="predicted"/>
<accession>A0A521BYU7</accession>
<dbReference type="PANTHER" id="PTHR36173">
    <property type="entry name" value="RIBONUCLEASE VAPC16-RELATED"/>
    <property type="match status" value="1"/>
</dbReference>
<dbReference type="AlphaFoldDB" id="A0A521BYU7"/>
<reference evidence="2 3" key="1">
    <citation type="submission" date="2017-05" db="EMBL/GenBank/DDBJ databases">
        <authorList>
            <person name="Varghese N."/>
            <person name="Submissions S."/>
        </authorList>
    </citation>
    <scope>NUCLEOTIDE SEQUENCE [LARGE SCALE GENOMIC DNA]</scope>
    <source>
        <strain evidence="2 3">DSM 21985</strain>
    </source>
</reference>
<dbReference type="InterPro" id="IPR002716">
    <property type="entry name" value="PIN_dom"/>
</dbReference>
<evidence type="ECO:0000313" key="3">
    <source>
        <dbReference type="Proteomes" id="UP000317557"/>
    </source>
</evidence>
<dbReference type="CDD" id="cd09872">
    <property type="entry name" value="PIN_Sll0205-like"/>
    <property type="match status" value="1"/>
</dbReference>
<organism evidence="2 3">
    <name type="scientific">Gracilimonas mengyeensis</name>
    <dbReference type="NCBI Taxonomy" id="1302730"/>
    <lineage>
        <taxon>Bacteria</taxon>
        <taxon>Pseudomonadati</taxon>
        <taxon>Balneolota</taxon>
        <taxon>Balneolia</taxon>
        <taxon>Balneolales</taxon>
        <taxon>Balneolaceae</taxon>
        <taxon>Gracilimonas</taxon>
    </lineage>
</organism>
<dbReference type="RefSeq" id="WP_185957180.1">
    <property type="nucleotide sequence ID" value="NZ_FXTP01000004.1"/>
</dbReference>
<dbReference type="InterPro" id="IPR052919">
    <property type="entry name" value="TA_system_RNase"/>
</dbReference>
<evidence type="ECO:0000313" key="2">
    <source>
        <dbReference type="EMBL" id="SMO52362.1"/>
    </source>
</evidence>
<evidence type="ECO:0000259" key="1">
    <source>
        <dbReference type="Pfam" id="PF01850"/>
    </source>
</evidence>
<dbReference type="SUPFAM" id="SSF88723">
    <property type="entry name" value="PIN domain-like"/>
    <property type="match status" value="1"/>
</dbReference>
<dbReference type="PANTHER" id="PTHR36173:SF1">
    <property type="entry name" value="RIBONUCLEASE VAPC22"/>
    <property type="match status" value="1"/>
</dbReference>